<feature type="region of interest" description="Disordered" evidence="4">
    <location>
        <begin position="186"/>
        <end position="229"/>
    </location>
</feature>
<keyword evidence="2" id="KW-0238">DNA-binding</keyword>
<comment type="caution">
    <text evidence="6">The sequence shown here is derived from an EMBL/GenBank/DDBJ whole genome shotgun (WGS) entry which is preliminary data.</text>
</comment>
<gene>
    <name evidence="6" type="ORF">HKD39_15940</name>
</gene>
<dbReference type="CDD" id="cd00090">
    <property type="entry name" value="HTH_ARSR"/>
    <property type="match status" value="1"/>
</dbReference>
<feature type="domain" description="HTH arsR-type" evidence="5">
    <location>
        <begin position="29"/>
        <end position="114"/>
    </location>
</feature>
<organism evidence="6 7">
    <name type="scientific">Nakamurella aerolata</name>
    <dbReference type="NCBI Taxonomy" id="1656892"/>
    <lineage>
        <taxon>Bacteria</taxon>
        <taxon>Bacillati</taxon>
        <taxon>Actinomycetota</taxon>
        <taxon>Actinomycetes</taxon>
        <taxon>Nakamurellales</taxon>
        <taxon>Nakamurellaceae</taxon>
        <taxon>Nakamurella</taxon>
    </lineage>
</organism>
<dbReference type="SMART" id="SM00418">
    <property type="entry name" value="HTH_ARSR"/>
    <property type="match status" value="1"/>
</dbReference>
<evidence type="ECO:0000313" key="7">
    <source>
        <dbReference type="Proteomes" id="UP000562984"/>
    </source>
</evidence>
<dbReference type="Pfam" id="PF12840">
    <property type="entry name" value="HTH_20"/>
    <property type="match status" value="1"/>
</dbReference>
<feature type="compositionally biased region" description="Basic and acidic residues" evidence="4">
    <location>
        <begin position="1"/>
        <end position="16"/>
    </location>
</feature>
<dbReference type="InterPro" id="IPR036388">
    <property type="entry name" value="WH-like_DNA-bd_sf"/>
</dbReference>
<dbReference type="GO" id="GO:0003700">
    <property type="term" value="F:DNA-binding transcription factor activity"/>
    <property type="evidence" value="ECO:0007669"/>
    <property type="project" value="InterPro"/>
</dbReference>
<dbReference type="GO" id="GO:0003677">
    <property type="term" value="F:DNA binding"/>
    <property type="evidence" value="ECO:0007669"/>
    <property type="project" value="UniProtKB-KW"/>
</dbReference>
<evidence type="ECO:0000259" key="5">
    <source>
        <dbReference type="SMART" id="SM00418"/>
    </source>
</evidence>
<dbReference type="Gene3D" id="1.10.10.10">
    <property type="entry name" value="Winged helix-like DNA-binding domain superfamily/Winged helix DNA-binding domain"/>
    <property type="match status" value="1"/>
</dbReference>
<reference evidence="6 7" key="1">
    <citation type="submission" date="2020-05" db="EMBL/GenBank/DDBJ databases">
        <title>Nakamurella sp. DB0629 isolated from air conditioner.</title>
        <authorList>
            <person name="Kim D.H."/>
            <person name="Kim D.-U."/>
        </authorList>
    </citation>
    <scope>NUCLEOTIDE SEQUENCE [LARGE SCALE GENOMIC DNA]</scope>
    <source>
        <strain evidence="6 7">DB0629</strain>
    </source>
</reference>
<name>A0A849ADA8_9ACTN</name>
<dbReference type="RefSeq" id="WP_171200857.1">
    <property type="nucleotide sequence ID" value="NZ_JABEND010000010.1"/>
</dbReference>
<dbReference type="InterPro" id="IPR011991">
    <property type="entry name" value="ArsR-like_HTH"/>
</dbReference>
<keyword evidence="3" id="KW-0804">Transcription</keyword>
<dbReference type="PANTHER" id="PTHR33154:SF33">
    <property type="entry name" value="TRANSCRIPTIONAL REPRESSOR SDPR"/>
    <property type="match status" value="1"/>
</dbReference>
<evidence type="ECO:0000256" key="3">
    <source>
        <dbReference type="ARBA" id="ARBA00023163"/>
    </source>
</evidence>
<dbReference type="Proteomes" id="UP000562984">
    <property type="component" value="Unassembled WGS sequence"/>
</dbReference>
<keyword evidence="1" id="KW-0805">Transcription regulation</keyword>
<accession>A0A849ADA8</accession>
<keyword evidence="7" id="KW-1185">Reference proteome</keyword>
<evidence type="ECO:0000256" key="1">
    <source>
        <dbReference type="ARBA" id="ARBA00023015"/>
    </source>
</evidence>
<dbReference type="InterPro" id="IPR036390">
    <property type="entry name" value="WH_DNA-bd_sf"/>
</dbReference>
<dbReference type="EMBL" id="JABEND010000010">
    <property type="protein sequence ID" value="NNG37168.1"/>
    <property type="molecule type" value="Genomic_DNA"/>
</dbReference>
<evidence type="ECO:0000256" key="4">
    <source>
        <dbReference type="SAM" id="MobiDB-lite"/>
    </source>
</evidence>
<dbReference type="InterPro" id="IPR001845">
    <property type="entry name" value="HTH_ArsR_DNA-bd_dom"/>
</dbReference>
<evidence type="ECO:0000313" key="6">
    <source>
        <dbReference type="EMBL" id="NNG37168.1"/>
    </source>
</evidence>
<protein>
    <submittedName>
        <fullName evidence="6">Winged helix-turn-helix transcriptional regulator</fullName>
    </submittedName>
</protein>
<dbReference type="AlphaFoldDB" id="A0A849ADA8"/>
<sequence length="243" mass="26305">MPARSDRPEQPAEHPDAVLPGDIRLTEPTTLRALAHPFRRRLLDSLSADGPATVGQLAERTGQAVGSVSHHLKVLQTAGVVAPAPDLARDQRESWWRRVHSISWGGATGSDAERTAVEAATDVLTERHWQLLNDYRRNADSLPQWADASFASDGWLRLTPAELHAFGEELRAVVNRWRRYSDELHQAGRPGAAGGRPAGPAAPRDSATPLDSADPAASGDGPSAAENDRTTVFYLLRGFPARP</sequence>
<feature type="region of interest" description="Disordered" evidence="4">
    <location>
        <begin position="1"/>
        <end position="24"/>
    </location>
</feature>
<evidence type="ECO:0000256" key="2">
    <source>
        <dbReference type="ARBA" id="ARBA00023125"/>
    </source>
</evidence>
<dbReference type="SUPFAM" id="SSF46785">
    <property type="entry name" value="Winged helix' DNA-binding domain"/>
    <property type="match status" value="1"/>
</dbReference>
<dbReference type="PANTHER" id="PTHR33154">
    <property type="entry name" value="TRANSCRIPTIONAL REGULATOR, ARSR FAMILY"/>
    <property type="match status" value="1"/>
</dbReference>
<proteinExistence type="predicted"/>
<dbReference type="InterPro" id="IPR051081">
    <property type="entry name" value="HTH_MetalResp_TranReg"/>
</dbReference>